<organism evidence="2 3">
    <name type="scientific">Actinoplanes palleronii</name>
    <dbReference type="NCBI Taxonomy" id="113570"/>
    <lineage>
        <taxon>Bacteria</taxon>
        <taxon>Bacillati</taxon>
        <taxon>Actinomycetota</taxon>
        <taxon>Actinomycetes</taxon>
        <taxon>Micromonosporales</taxon>
        <taxon>Micromonosporaceae</taxon>
        <taxon>Actinoplanes</taxon>
    </lineage>
</organism>
<proteinExistence type="predicted"/>
<evidence type="ECO:0000313" key="3">
    <source>
        <dbReference type="Proteomes" id="UP000624709"/>
    </source>
</evidence>
<dbReference type="InterPro" id="IPR015943">
    <property type="entry name" value="WD40/YVTN_repeat-like_dom_sf"/>
</dbReference>
<accession>A0ABQ4BH63</accession>
<name>A0ABQ4BH63_9ACTN</name>
<evidence type="ECO:0000313" key="2">
    <source>
        <dbReference type="EMBL" id="GIE69942.1"/>
    </source>
</evidence>
<dbReference type="Gene3D" id="2.130.10.10">
    <property type="entry name" value="YVTN repeat-like/Quinoprotein amine dehydrogenase"/>
    <property type="match status" value="1"/>
</dbReference>
<feature type="domain" description="Pyrrolo-quinoline quinone repeat" evidence="1">
    <location>
        <begin position="103"/>
        <end position="187"/>
    </location>
</feature>
<dbReference type="InterPro" id="IPR002372">
    <property type="entry name" value="PQQ_rpt_dom"/>
</dbReference>
<comment type="caution">
    <text evidence="2">The sequence shown here is derived from an EMBL/GenBank/DDBJ whole genome shotgun (WGS) entry which is preliminary data.</text>
</comment>
<evidence type="ECO:0000259" key="1">
    <source>
        <dbReference type="Pfam" id="PF13360"/>
    </source>
</evidence>
<dbReference type="Proteomes" id="UP000624709">
    <property type="component" value="Unassembled WGS sequence"/>
</dbReference>
<keyword evidence="3" id="KW-1185">Reference proteome</keyword>
<dbReference type="SUPFAM" id="SSF50998">
    <property type="entry name" value="Quinoprotein alcohol dehydrogenase-like"/>
    <property type="match status" value="1"/>
</dbReference>
<reference evidence="2 3" key="1">
    <citation type="submission" date="2021-01" db="EMBL/GenBank/DDBJ databases">
        <title>Whole genome shotgun sequence of Actinoplanes palleronii NBRC 14916.</title>
        <authorList>
            <person name="Komaki H."/>
            <person name="Tamura T."/>
        </authorList>
    </citation>
    <scope>NUCLEOTIDE SEQUENCE [LARGE SCALE GENOMIC DNA]</scope>
    <source>
        <strain evidence="2 3">NBRC 14916</strain>
    </source>
</reference>
<dbReference type="Pfam" id="PF13360">
    <property type="entry name" value="PQQ_2"/>
    <property type="match status" value="1"/>
</dbReference>
<protein>
    <recommendedName>
        <fullName evidence="1">Pyrrolo-quinoline quinone repeat domain-containing protein</fullName>
    </recommendedName>
</protein>
<dbReference type="InterPro" id="IPR011047">
    <property type="entry name" value="Quinoprotein_ADH-like_sf"/>
</dbReference>
<sequence>MINLSPVAARSPSGVAVRVPAPYAARMTVIDLGRVGPAGDNSVGASRPGPLRRSPRRRWLVTVVAVCCGLAVTGSARPDPRGLTPLWDVPFTLDANSYQLAGDGIVVLDRPTGRLTAHDARTGAVRWSAQADDADGLAGVRDGVLLIRTGVTVTNKVVPEGSPFAREFTRNTTAVDAATGRTLWRQPGETVTVVDDHALLLEWDENGERARRIRLVRLRDGGTIWSRDGGGAVSLATDMTSGVRAERVLAVTVRGRAEVIAMTDGSVVTSGTLPRPGVARSEDSWSVTLHGGQLYQDRTVRGRTTITAYEIDTLRQLWSLEQPAGGSFGCGPVVCVSDGESISGHDRATGARLWRLSAVAGVYPLTGGLLLTDQENGARHTVLEATTGSPLGELGRGLPVWDSRGHLTYLIAGTRQPPGRTSVSSVDPASAEVVLRGTVASAQSCRTEGDLLTCVTEDNRLAVTDLG</sequence>
<dbReference type="EMBL" id="BOMS01000094">
    <property type="protein sequence ID" value="GIE69942.1"/>
    <property type="molecule type" value="Genomic_DNA"/>
</dbReference>
<gene>
    <name evidence="2" type="ORF">Apa02nite_060500</name>
</gene>